<dbReference type="AlphaFoldDB" id="A0A9Q5ZAH3"/>
<protein>
    <submittedName>
        <fullName evidence="2">Transporter</fullName>
    </submittedName>
</protein>
<feature type="transmembrane region" description="Helical" evidence="1">
    <location>
        <begin position="71"/>
        <end position="88"/>
    </location>
</feature>
<dbReference type="EMBL" id="LAHD01000058">
    <property type="protein sequence ID" value="PHK02206.1"/>
    <property type="molecule type" value="Genomic_DNA"/>
</dbReference>
<keyword evidence="1" id="KW-1133">Transmembrane helix</keyword>
<feature type="transmembrane region" description="Helical" evidence="1">
    <location>
        <begin position="42"/>
        <end position="65"/>
    </location>
</feature>
<reference evidence="2 3" key="1">
    <citation type="submission" date="2015-02" db="EMBL/GenBank/DDBJ databases">
        <title>Nostoc linckia genome annotation.</title>
        <authorList>
            <person name="Zhou Z."/>
        </authorList>
    </citation>
    <scope>NUCLEOTIDE SEQUENCE [LARGE SCALE GENOMIC DNA]</scope>
    <source>
        <strain evidence="3">z8</strain>
    </source>
</reference>
<sequence length="225" mass="24481">MSKLVTAFTEGIIAFTATNIDDIIILLVFFSQIDINFRRRHILLGQYLGFAAIIIASLPGFFGGLAIQREWIGLLGLLPIAIGVQQLVSKKEEAITVQTVSTDFSQPTPTNPILAFLLSVLHPQTYKVAAVTIANGGDNISIYIPLFAGQNFTSLAVILSIFFIMVGVWCAIAYSLSRQPTIANILSRYGHALVPFVLIALGVFIMYERGTFSLLPIDFKLGDGA</sequence>
<evidence type="ECO:0000313" key="3">
    <source>
        <dbReference type="Proteomes" id="UP000222310"/>
    </source>
</evidence>
<feature type="transmembrane region" description="Helical" evidence="1">
    <location>
        <begin position="155"/>
        <end position="177"/>
    </location>
</feature>
<dbReference type="Pfam" id="PF03596">
    <property type="entry name" value="Cad"/>
    <property type="match status" value="1"/>
</dbReference>
<accession>A0A9Q5ZAH3</accession>
<keyword evidence="1" id="KW-0472">Membrane</keyword>
<organism evidence="2 3">
    <name type="scientific">Nostoc linckia z8</name>
    <dbReference type="NCBI Taxonomy" id="1628746"/>
    <lineage>
        <taxon>Bacteria</taxon>
        <taxon>Bacillati</taxon>
        <taxon>Cyanobacteriota</taxon>
        <taxon>Cyanophyceae</taxon>
        <taxon>Nostocales</taxon>
        <taxon>Nostocaceae</taxon>
        <taxon>Nostoc</taxon>
    </lineage>
</organism>
<proteinExistence type="predicted"/>
<name>A0A9Q5ZAH3_NOSLI</name>
<feature type="transmembrane region" description="Helical" evidence="1">
    <location>
        <begin position="189"/>
        <end position="207"/>
    </location>
</feature>
<dbReference type="RefSeq" id="WP_099069357.1">
    <property type="nucleotide sequence ID" value="NZ_LAHD01000058.1"/>
</dbReference>
<dbReference type="InterPro" id="IPR004676">
    <property type="entry name" value="Cd-R_transporter"/>
</dbReference>
<feature type="transmembrane region" description="Helical" evidence="1">
    <location>
        <begin position="12"/>
        <end position="30"/>
    </location>
</feature>
<dbReference type="Proteomes" id="UP000222310">
    <property type="component" value="Unassembled WGS sequence"/>
</dbReference>
<keyword evidence="1" id="KW-0812">Transmembrane</keyword>
<gene>
    <name evidence="2" type="ORF">VF08_19695</name>
</gene>
<comment type="caution">
    <text evidence="2">The sequence shown here is derived from an EMBL/GenBank/DDBJ whole genome shotgun (WGS) entry which is preliminary data.</text>
</comment>
<dbReference type="GeneID" id="57097451"/>
<evidence type="ECO:0000256" key="1">
    <source>
        <dbReference type="SAM" id="Phobius"/>
    </source>
</evidence>
<evidence type="ECO:0000313" key="2">
    <source>
        <dbReference type="EMBL" id="PHK02206.1"/>
    </source>
</evidence>